<dbReference type="AlphaFoldDB" id="A0AAJ1X3Q0"/>
<accession>A0AAJ1X3Q0</accession>
<sequence length="123" mass="12950">MDGMSTPRSDRSEQSREQGGLRGWWRRVTRPWPEAAFTEIGTRAVVLDAVGEQPVAVIREVRRVTGWDLARATHAVEAAPSQPPAGSTTQGVVLVAGLSATSAAAACEALARAGATARVAEGW</sequence>
<evidence type="ECO:0000259" key="2">
    <source>
        <dbReference type="Pfam" id="PF00542"/>
    </source>
</evidence>
<dbReference type="Pfam" id="PF00542">
    <property type="entry name" value="Ribosomal_L12"/>
    <property type="match status" value="1"/>
</dbReference>
<evidence type="ECO:0000313" key="4">
    <source>
        <dbReference type="Proteomes" id="UP001239215"/>
    </source>
</evidence>
<gene>
    <name evidence="3" type="ORF">QE405_002051</name>
</gene>
<dbReference type="Gene3D" id="3.30.1390.10">
    <property type="match status" value="1"/>
</dbReference>
<evidence type="ECO:0000256" key="1">
    <source>
        <dbReference type="SAM" id="MobiDB-lite"/>
    </source>
</evidence>
<dbReference type="SUPFAM" id="SSF54736">
    <property type="entry name" value="ClpS-like"/>
    <property type="match status" value="1"/>
</dbReference>
<comment type="caution">
    <text evidence="3">The sequence shown here is derived from an EMBL/GenBank/DDBJ whole genome shotgun (WGS) entry which is preliminary data.</text>
</comment>
<keyword evidence="3" id="KW-0689">Ribosomal protein</keyword>
<protein>
    <submittedName>
        <fullName evidence="3">Ribosomal protein L7/L12</fullName>
    </submittedName>
</protein>
<dbReference type="GO" id="GO:0003735">
    <property type="term" value="F:structural constituent of ribosome"/>
    <property type="evidence" value="ECO:0007669"/>
    <property type="project" value="InterPro"/>
</dbReference>
<keyword evidence="3" id="KW-0687">Ribonucleoprotein</keyword>
<organism evidence="3 4">
    <name type="scientific">Nocardioides zeae</name>
    <dbReference type="NCBI Taxonomy" id="1457234"/>
    <lineage>
        <taxon>Bacteria</taxon>
        <taxon>Bacillati</taxon>
        <taxon>Actinomycetota</taxon>
        <taxon>Actinomycetes</taxon>
        <taxon>Propionibacteriales</taxon>
        <taxon>Nocardioidaceae</taxon>
        <taxon>Nocardioides</taxon>
    </lineage>
</organism>
<dbReference type="EMBL" id="JAUTAN010000001">
    <property type="protein sequence ID" value="MDQ1104767.1"/>
    <property type="molecule type" value="Genomic_DNA"/>
</dbReference>
<dbReference type="InterPro" id="IPR013823">
    <property type="entry name" value="Ribosomal_bL12_C"/>
</dbReference>
<evidence type="ECO:0000313" key="3">
    <source>
        <dbReference type="EMBL" id="MDQ1104767.1"/>
    </source>
</evidence>
<dbReference type="GO" id="GO:0006412">
    <property type="term" value="P:translation"/>
    <property type="evidence" value="ECO:0007669"/>
    <property type="project" value="InterPro"/>
</dbReference>
<dbReference type="Proteomes" id="UP001239215">
    <property type="component" value="Unassembled WGS sequence"/>
</dbReference>
<feature type="domain" description="Large ribosomal subunit protein bL12 C-terminal" evidence="2">
    <location>
        <begin position="45"/>
        <end position="117"/>
    </location>
</feature>
<reference evidence="3" key="1">
    <citation type="submission" date="2023-07" db="EMBL/GenBank/DDBJ databases">
        <title>Functional and genomic diversity of the sorghum phyllosphere microbiome.</title>
        <authorList>
            <person name="Shade A."/>
        </authorList>
    </citation>
    <scope>NUCLEOTIDE SEQUENCE</scope>
    <source>
        <strain evidence="3">SORGH_AS_1067</strain>
    </source>
</reference>
<dbReference type="GO" id="GO:0005840">
    <property type="term" value="C:ribosome"/>
    <property type="evidence" value="ECO:0007669"/>
    <property type="project" value="UniProtKB-KW"/>
</dbReference>
<dbReference type="InterPro" id="IPR014719">
    <property type="entry name" value="Ribosomal_bL12_C/ClpS-like"/>
</dbReference>
<name>A0AAJ1X3Q0_9ACTN</name>
<feature type="region of interest" description="Disordered" evidence="1">
    <location>
        <begin position="1"/>
        <end position="22"/>
    </location>
</feature>
<proteinExistence type="predicted"/>